<sequence>MKTKRSSLPPKKEKPKGCFIVPPMWQICCVSLDAFVVTLE</sequence>
<dbReference type="AlphaFoldDB" id="A0A2P2K4L6"/>
<dbReference type="EMBL" id="GGEC01020145">
    <property type="protein sequence ID" value="MBX00629.1"/>
    <property type="molecule type" value="Transcribed_RNA"/>
</dbReference>
<reference evidence="1" key="1">
    <citation type="submission" date="2018-02" db="EMBL/GenBank/DDBJ databases">
        <title>Rhizophora mucronata_Transcriptome.</title>
        <authorList>
            <person name="Meera S.P."/>
            <person name="Sreeshan A."/>
            <person name="Augustine A."/>
        </authorList>
    </citation>
    <scope>NUCLEOTIDE SEQUENCE</scope>
    <source>
        <tissue evidence="1">Leaf</tissue>
    </source>
</reference>
<name>A0A2P2K4L6_RHIMU</name>
<evidence type="ECO:0000313" key="1">
    <source>
        <dbReference type="EMBL" id="MBX00629.1"/>
    </source>
</evidence>
<proteinExistence type="predicted"/>
<protein>
    <submittedName>
        <fullName evidence="1">Uncharacterized protein</fullName>
    </submittedName>
</protein>
<organism evidence="1">
    <name type="scientific">Rhizophora mucronata</name>
    <name type="common">Asiatic mangrove</name>
    <dbReference type="NCBI Taxonomy" id="61149"/>
    <lineage>
        <taxon>Eukaryota</taxon>
        <taxon>Viridiplantae</taxon>
        <taxon>Streptophyta</taxon>
        <taxon>Embryophyta</taxon>
        <taxon>Tracheophyta</taxon>
        <taxon>Spermatophyta</taxon>
        <taxon>Magnoliopsida</taxon>
        <taxon>eudicotyledons</taxon>
        <taxon>Gunneridae</taxon>
        <taxon>Pentapetalae</taxon>
        <taxon>rosids</taxon>
        <taxon>fabids</taxon>
        <taxon>Malpighiales</taxon>
        <taxon>Rhizophoraceae</taxon>
        <taxon>Rhizophora</taxon>
    </lineage>
</organism>
<accession>A0A2P2K4L6</accession>